<dbReference type="InterPro" id="IPR036594">
    <property type="entry name" value="Meth_synthase_dom"/>
</dbReference>
<organism evidence="4 5">
    <name type="scientific">Streptomyces abyssalis</name>
    <dbReference type="NCBI Taxonomy" id="933944"/>
    <lineage>
        <taxon>Bacteria</taxon>
        <taxon>Bacillati</taxon>
        <taxon>Actinomycetota</taxon>
        <taxon>Actinomycetes</taxon>
        <taxon>Kitasatosporales</taxon>
        <taxon>Streptomycetaceae</taxon>
        <taxon>Streptomyces</taxon>
    </lineage>
</organism>
<dbReference type="Proteomes" id="UP000176087">
    <property type="component" value="Unassembled WGS sequence"/>
</dbReference>
<dbReference type="SUPFAM" id="SSF52242">
    <property type="entry name" value="Cobalamin (vitamin B12)-binding domain"/>
    <property type="match status" value="1"/>
</dbReference>
<dbReference type="PROSITE" id="PS51332">
    <property type="entry name" value="B12_BINDING"/>
    <property type="match status" value="1"/>
</dbReference>
<dbReference type="GO" id="GO:0008705">
    <property type="term" value="F:methionine synthase activity"/>
    <property type="evidence" value="ECO:0007669"/>
    <property type="project" value="TreeGrafter"/>
</dbReference>
<dbReference type="InterPro" id="IPR050554">
    <property type="entry name" value="Met_Synthase/Corrinoid"/>
</dbReference>
<dbReference type="GO" id="GO:0005829">
    <property type="term" value="C:cytosol"/>
    <property type="evidence" value="ECO:0007669"/>
    <property type="project" value="TreeGrafter"/>
</dbReference>
<name>A0A1E7JG00_9ACTN</name>
<dbReference type="PANTHER" id="PTHR45833">
    <property type="entry name" value="METHIONINE SYNTHASE"/>
    <property type="match status" value="1"/>
</dbReference>
<dbReference type="PATRIC" id="fig|933944.5.peg.4799"/>
<dbReference type="InterPro" id="IPR036724">
    <property type="entry name" value="Cobalamin-bd_sf"/>
</dbReference>
<evidence type="ECO:0000256" key="2">
    <source>
        <dbReference type="ARBA" id="ARBA00023285"/>
    </source>
</evidence>
<feature type="domain" description="B12-binding" evidence="3">
    <location>
        <begin position="100"/>
        <end position="226"/>
    </location>
</feature>
<dbReference type="AlphaFoldDB" id="A0A1E7JG00"/>
<keyword evidence="2" id="KW-0170">Cobalt</keyword>
<dbReference type="PANTHER" id="PTHR45833:SF1">
    <property type="entry name" value="METHIONINE SYNTHASE"/>
    <property type="match status" value="1"/>
</dbReference>
<dbReference type="OrthoDB" id="3782345at2"/>
<evidence type="ECO:0000256" key="1">
    <source>
        <dbReference type="ARBA" id="ARBA00022723"/>
    </source>
</evidence>
<dbReference type="Pfam" id="PF02607">
    <property type="entry name" value="B12-binding_2"/>
    <property type="match status" value="1"/>
</dbReference>
<dbReference type="Gene3D" id="3.40.50.280">
    <property type="entry name" value="Cobalamin-binding domain"/>
    <property type="match status" value="1"/>
</dbReference>
<dbReference type="RefSeq" id="WP_070011211.1">
    <property type="nucleotide sequence ID" value="NZ_LJGS01000039.1"/>
</dbReference>
<dbReference type="GO" id="GO:0046653">
    <property type="term" value="P:tetrahydrofolate metabolic process"/>
    <property type="evidence" value="ECO:0007669"/>
    <property type="project" value="TreeGrafter"/>
</dbReference>
<evidence type="ECO:0000313" key="5">
    <source>
        <dbReference type="Proteomes" id="UP000176087"/>
    </source>
</evidence>
<gene>
    <name evidence="4" type="ORF">AN215_22885</name>
</gene>
<reference evidence="4 5" key="1">
    <citation type="journal article" date="2016" name="Front. Microbiol.">
        <title>Comparative Genomics Analysis of Streptomyces Species Reveals Their Adaptation to the Marine Environment and Their Diversity at the Genomic Level.</title>
        <authorList>
            <person name="Tian X."/>
            <person name="Zhang Z."/>
            <person name="Yang T."/>
            <person name="Chen M."/>
            <person name="Li J."/>
            <person name="Chen F."/>
            <person name="Yang J."/>
            <person name="Li W."/>
            <person name="Zhang B."/>
            <person name="Zhang Z."/>
            <person name="Wu J."/>
            <person name="Zhang C."/>
            <person name="Long L."/>
            <person name="Xiao J."/>
        </authorList>
    </citation>
    <scope>NUCLEOTIDE SEQUENCE [LARGE SCALE GENOMIC DNA]</scope>
    <source>
        <strain evidence="4 5">SCSIO 10390</strain>
    </source>
</reference>
<dbReference type="GO" id="GO:0050667">
    <property type="term" value="P:homocysteine metabolic process"/>
    <property type="evidence" value="ECO:0007669"/>
    <property type="project" value="TreeGrafter"/>
</dbReference>
<dbReference type="InterPro" id="IPR006158">
    <property type="entry name" value="Cobalamin-bd"/>
</dbReference>
<dbReference type="EMBL" id="LJGT01000041">
    <property type="protein sequence ID" value="OEU85398.1"/>
    <property type="molecule type" value="Genomic_DNA"/>
</dbReference>
<dbReference type="STRING" id="933944.AN215_22885"/>
<evidence type="ECO:0000313" key="4">
    <source>
        <dbReference type="EMBL" id="OEU85398.1"/>
    </source>
</evidence>
<dbReference type="InterPro" id="IPR003759">
    <property type="entry name" value="Cbl-bd_cap"/>
</dbReference>
<proteinExistence type="predicted"/>
<dbReference type="GO" id="GO:0046872">
    <property type="term" value="F:metal ion binding"/>
    <property type="evidence" value="ECO:0007669"/>
    <property type="project" value="UniProtKB-KW"/>
</dbReference>
<evidence type="ECO:0000259" key="3">
    <source>
        <dbReference type="PROSITE" id="PS51332"/>
    </source>
</evidence>
<sequence>MSGTGITDVVRAEFDACLAGADEDGALGLAVGLVASGLSAEEVLLGLVAPAQVTVGEKWASGEWTVAREHAATHVSRRTVDAVAAAARGTARTPAGAGSQGHVLVACSDGEWHVLPSHILAEVLRLRGFHVRSLGGDVSPYGLLSDVHQNGPDLVALSCTLPWNLPRAHRQIETCRSAGVPVMAGGPGFGPEGMWAYPLGADLYAADARRAAEALLSRWPPELRGESSVQAGAVEAYAMLVRQHPGLLEHSVCALRDGFPGLRGRSGVEHEEDAEFVGRLLDSLAAAVFMDDERVFTGQLAFAAGFLTARSVDPGCLREIVDALAGRLSESPRALEKLSAGRRWLAEQGEDLRRQG</sequence>
<protein>
    <submittedName>
        <fullName evidence="4">Cobalamin-binding protein</fullName>
    </submittedName>
</protein>
<keyword evidence="1" id="KW-0479">Metal-binding</keyword>
<dbReference type="Pfam" id="PF02310">
    <property type="entry name" value="B12-binding"/>
    <property type="match status" value="1"/>
</dbReference>
<accession>A0A1E7JG00</accession>
<dbReference type="GO" id="GO:0031419">
    <property type="term" value="F:cobalamin binding"/>
    <property type="evidence" value="ECO:0007669"/>
    <property type="project" value="InterPro"/>
</dbReference>
<dbReference type="Gene3D" id="1.10.1240.10">
    <property type="entry name" value="Methionine synthase domain"/>
    <property type="match status" value="1"/>
</dbReference>
<comment type="caution">
    <text evidence="4">The sequence shown here is derived from an EMBL/GenBank/DDBJ whole genome shotgun (WGS) entry which is preliminary data.</text>
</comment>
<keyword evidence="5" id="KW-1185">Reference proteome</keyword>